<evidence type="ECO:0000313" key="3">
    <source>
        <dbReference type="Proteomes" id="UP001432322"/>
    </source>
</evidence>
<evidence type="ECO:0000256" key="1">
    <source>
        <dbReference type="SAM" id="SignalP"/>
    </source>
</evidence>
<proteinExistence type="predicted"/>
<feature type="signal peptide" evidence="1">
    <location>
        <begin position="1"/>
        <end position="18"/>
    </location>
</feature>
<evidence type="ECO:0000313" key="2">
    <source>
        <dbReference type="EMBL" id="GMT23305.1"/>
    </source>
</evidence>
<protein>
    <submittedName>
        <fullName evidence="2">Uncharacterized protein</fullName>
    </submittedName>
</protein>
<sequence>NWTRAISVVAALLISCHCRILDRSEESSVELTQHNINNEHVDFDCRSRNFQIYEVRHRPRSCDVPKGAKLVGDCSKRREDTVKIKISLTTDEIRYFLGRDAHDFVECHSYLVTVSSEEEDYEDSNEKEIDRLDWRRRELVNLEREERVKVGSIFPSRLLFPSPIIHSRLNELPETKIRPLPSDVVLIPVNEIDTDLYMKRSRPISMGDVFIDGEILPDSSSSSFSLFFLLLITALWIGRL</sequence>
<name>A0AAV5VXU5_9BILA</name>
<feature type="non-terminal residue" evidence="2">
    <location>
        <position position="1"/>
    </location>
</feature>
<accession>A0AAV5VXU5</accession>
<dbReference type="Proteomes" id="UP001432322">
    <property type="component" value="Unassembled WGS sequence"/>
</dbReference>
<reference evidence="2" key="1">
    <citation type="submission" date="2023-10" db="EMBL/GenBank/DDBJ databases">
        <title>Genome assembly of Pristionchus species.</title>
        <authorList>
            <person name="Yoshida K."/>
            <person name="Sommer R.J."/>
        </authorList>
    </citation>
    <scope>NUCLEOTIDE SEQUENCE</scope>
    <source>
        <strain evidence="2">RS5133</strain>
    </source>
</reference>
<keyword evidence="1" id="KW-0732">Signal</keyword>
<organism evidence="2 3">
    <name type="scientific">Pristionchus fissidentatus</name>
    <dbReference type="NCBI Taxonomy" id="1538716"/>
    <lineage>
        <taxon>Eukaryota</taxon>
        <taxon>Metazoa</taxon>
        <taxon>Ecdysozoa</taxon>
        <taxon>Nematoda</taxon>
        <taxon>Chromadorea</taxon>
        <taxon>Rhabditida</taxon>
        <taxon>Rhabditina</taxon>
        <taxon>Diplogasteromorpha</taxon>
        <taxon>Diplogasteroidea</taxon>
        <taxon>Neodiplogasteridae</taxon>
        <taxon>Pristionchus</taxon>
    </lineage>
</organism>
<keyword evidence="3" id="KW-1185">Reference proteome</keyword>
<dbReference type="EMBL" id="BTSY01000004">
    <property type="protein sequence ID" value="GMT23305.1"/>
    <property type="molecule type" value="Genomic_DNA"/>
</dbReference>
<gene>
    <name evidence="2" type="ORF">PFISCL1PPCAC_14602</name>
</gene>
<feature type="chain" id="PRO_5043921615" evidence="1">
    <location>
        <begin position="19"/>
        <end position="240"/>
    </location>
</feature>
<comment type="caution">
    <text evidence="2">The sequence shown here is derived from an EMBL/GenBank/DDBJ whole genome shotgun (WGS) entry which is preliminary data.</text>
</comment>
<dbReference type="AlphaFoldDB" id="A0AAV5VXU5"/>